<dbReference type="InterPro" id="IPR017853">
    <property type="entry name" value="GH"/>
</dbReference>
<accession>A0AA36J0P0</accession>
<protein>
    <recommendedName>
        <fullName evidence="6">Beta-galactosidase</fullName>
    </recommendedName>
</protein>
<evidence type="ECO:0000259" key="3">
    <source>
        <dbReference type="Pfam" id="PF02836"/>
    </source>
</evidence>
<dbReference type="Proteomes" id="UP001178507">
    <property type="component" value="Unassembled WGS sequence"/>
</dbReference>
<feature type="compositionally biased region" description="Basic residues" evidence="1">
    <location>
        <begin position="72"/>
        <end position="84"/>
    </location>
</feature>
<evidence type="ECO:0000256" key="1">
    <source>
        <dbReference type="SAM" id="MobiDB-lite"/>
    </source>
</evidence>
<dbReference type="GO" id="GO:0004553">
    <property type="term" value="F:hydrolase activity, hydrolyzing O-glycosyl compounds"/>
    <property type="evidence" value="ECO:0007669"/>
    <property type="project" value="InterPro"/>
</dbReference>
<dbReference type="SUPFAM" id="SSF51445">
    <property type="entry name" value="(Trans)glycosidases"/>
    <property type="match status" value="1"/>
</dbReference>
<dbReference type="InterPro" id="IPR036156">
    <property type="entry name" value="Beta-gal/glucu_dom_sf"/>
</dbReference>
<dbReference type="SUPFAM" id="SSF49303">
    <property type="entry name" value="beta-Galactosidase/glucuronidase domain"/>
    <property type="match status" value="1"/>
</dbReference>
<sequence length="409" mass="44875">MPGGEEAGPGAGAAGAGAEEEPGALVPAPGEHPGHLELQPRAAACGRLRCSRGGHGQWHRLPGACGRQQRLPSRHHRGPQRRRCVAGFGDASVPGPLGGDAAPGQADRPSLPRPRPPLADALLQRHGHLAERMAGSRTHHPPHQGAVPRSRQDAGAWLLELIPHWTGDVASLQLHVALYGSLECTGPVLCETTALADGATLLDVPNPKVWSPEAPFLYGLQFQLREGSKVLDEVNSYTALRLVSLKGDTICLNNSPIYLRLVLDQGYYPDGLWTAPDVASLRRDIVLAQTLGFNGARLHQKVFEPLFFKAADELGYLVFAEYPDWNGGQSRRWEVPDQYMEVVRQEWPKLVQDLHNHPCIVAWGLFNEFGPKHGWEHHSGAGGGFWSRYEPKVRDEMISRHVNFVKETW</sequence>
<feature type="compositionally biased region" description="Gly residues" evidence="1">
    <location>
        <begin position="1"/>
        <end position="15"/>
    </location>
</feature>
<evidence type="ECO:0008006" key="6">
    <source>
        <dbReference type="Google" id="ProtNLM"/>
    </source>
</evidence>
<keyword evidence="5" id="KW-1185">Reference proteome</keyword>
<dbReference type="PANTHER" id="PTHR42732:SF3">
    <property type="entry name" value="HYDROLASE"/>
    <property type="match status" value="1"/>
</dbReference>
<comment type="caution">
    <text evidence="4">The sequence shown here is derived from an EMBL/GenBank/DDBJ whole genome shotgun (WGS) entry which is preliminary data.</text>
</comment>
<gene>
    <name evidence="4" type="ORF">EVOR1521_LOCUS20614</name>
</gene>
<dbReference type="Gene3D" id="3.20.20.80">
    <property type="entry name" value="Glycosidases"/>
    <property type="match status" value="1"/>
</dbReference>
<dbReference type="InterPro" id="IPR006102">
    <property type="entry name" value="Ig-like_GH2"/>
</dbReference>
<dbReference type="AlphaFoldDB" id="A0AA36J0P0"/>
<name>A0AA36J0P0_9DINO</name>
<evidence type="ECO:0000313" key="5">
    <source>
        <dbReference type="Proteomes" id="UP001178507"/>
    </source>
</evidence>
<evidence type="ECO:0000259" key="2">
    <source>
        <dbReference type="Pfam" id="PF00703"/>
    </source>
</evidence>
<dbReference type="GO" id="GO:0005975">
    <property type="term" value="P:carbohydrate metabolic process"/>
    <property type="evidence" value="ECO:0007669"/>
    <property type="project" value="InterPro"/>
</dbReference>
<organism evidence="4 5">
    <name type="scientific">Effrenium voratum</name>
    <dbReference type="NCBI Taxonomy" id="2562239"/>
    <lineage>
        <taxon>Eukaryota</taxon>
        <taxon>Sar</taxon>
        <taxon>Alveolata</taxon>
        <taxon>Dinophyceae</taxon>
        <taxon>Suessiales</taxon>
        <taxon>Symbiodiniaceae</taxon>
        <taxon>Effrenium</taxon>
    </lineage>
</organism>
<dbReference type="InterPro" id="IPR013783">
    <property type="entry name" value="Ig-like_fold"/>
</dbReference>
<dbReference type="Gene3D" id="2.60.40.10">
    <property type="entry name" value="Immunoglobulins"/>
    <property type="match status" value="1"/>
</dbReference>
<evidence type="ECO:0000313" key="4">
    <source>
        <dbReference type="EMBL" id="CAJ1396360.1"/>
    </source>
</evidence>
<feature type="domain" description="Glycoside hydrolase family 2 catalytic" evidence="3">
    <location>
        <begin position="244"/>
        <end position="369"/>
    </location>
</feature>
<reference evidence="4" key="1">
    <citation type="submission" date="2023-08" db="EMBL/GenBank/DDBJ databases">
        <authorList>
            <person name="Chen Y."/>
            <person name="Shah S."/>
            <person name="Dougan E. K."/>
            <person name="Thang M."/>
            <person name="Chan C."/>
        </authorList>
    </citation>
    <scope>NUCLEOTIDE SEQUENCE</scope>
</reference>
<proteinExistence type="predicted"/>
<dbReference type="InterPro" id="IPR006103">
    <property type="entry name" value="Glyco_hydro_2_cat"/>
</dbReference>
<dbReference type="EMBL" id="CAUJNA010003228">
    <property type="protein sequence ID" value="CAJ1396360.1"/>
    <property type="molecule type" value="Genomic_DNA"/>
</dbReference>
<dbReference type="Pfam" id="PF00703">
    <property type="entry name" value="Glyco_hydro_2"/>
    <property type="match status" value="1"/>
</dbReference>
<feature type="domain" description="Glycoside hydrolase family 2 immunoglobulin-like beta-sandwich" evidence="2">
    <location>
        <begin position="201"/>
        <end position="241"/>
    </location>
</feature>
<dbReference type="Pfam" id="PF02836">
    <property type="entry name" value="Glyco_hydro_2_C"/>
    <property type="match status" value="1"/>
</dbReference>
<feature type="region of interest" description="Disordered" evidence="1">
    <location>
        <begin position="1"/>
        <end position="36"/>
    </location>
</feature>
<feature type="region of interest" description="Disordered" evidence="1">
    <location>
        <begin position="54"/>
        <end position="118"/>
    </location>
</feature>
<dbReference type="PANTHER" id="PTHR42732">
    <property type="entry name" value="BETA-GALACTOSIDASE"/>
    <property type="match status" value="1"/>
</dbReference>
<dbReference type="InterPro" id="IPR051913">
    <property type="entry name" value="GH2_Domain-Containing"/>
</dbReference>